<dbReference type="InterPro" id="IPR027417">
    <property type="entry name" value="P-loop_NTPase"/>
</dbReference>
<dbReference type="GO" id="GO:0005886">
    <property type="term" value="C:plasma membrane"/>
    <property type="evidence" value="ECO:0007669"/>
    <property type="project" value="UniProtKB-SubCell"/>
</dbReference>
<dbReference type="Pfam" id="PF09058">
    <property type="entry name" value="L27_1"/>
    <property type="match status" value="1"/>
</dbReference>
<dbReference type="InterPro" id="IPR020590">
    <property type="entry name" value="Guanylate_kinase_CS"/>
</dbReference>
<dbReference type="InterPro" id="IPR036892">
    <property type="entry name" value="L27_dom_sf"/>
</dbReference>
<dbReference type="InterPro" id="IPR036028">
    <property type="entry name" value="SH3-like_dom_sf"/>
</dbReference>
<dbReference type="CDD" id="cd11861">
    <property type="entry name" value="SH3_DLG-like"/>
    <property type="match status" value="1"/>
</dbReference>
<feature type="compositionally biased region" description="Polar residues" evidence="9">
    <location>
        <begin position="668"/>
        <end position="677"/>
    </location>
</feature>
<feature type="domain" description="PDZ" evidence="12">
    <location>
        <begin position="177"/>
        <end position="264"/>
    </location>
</feature>
<dbReference type="SMART" id="SM00326">
    <property type="entry name" value="SH3"/>
    <property type="match status" value="1"/>
</dbReference>
<feature type="compositionally biased region" description="Basic residues" evidence="9">
    <location>
        <begin position="654"/>
        <end position="666"/>
    </location>
</feature>
<protein>
    <submittedName>
        <fullName evidence="14">Uncharacterized protein</fullName>
    </submittedName>
</protein>
<dbReference type="PROSITE" id="PS50106">
    <property type="entry name" value="PDZ"/>
    <property type="match status" value="3"/>
</dbReference>
<dbReference type="Gene3D" id="3.40.50.300">
    <property type="entry name" value="P-loop containing nucleotide triphosphate hydrolases"/>
    <property type="match status" value="1"/>
</dbReference>
<dbReference type="Gene3D" id="2.30.30.40">
    <property type="entry name" value="SH3 Domains"/>
    <property type="match status" value="1"/>
</dbReference>
<keyword evidence="5" id="KW-1003">Cell membrane</keyword>
<comment type="caution">
    <text evidence="14">The sequence shown here is derived from an EMBL/GenBank/DDBJ whole genome shotgun (WGS) entry which is preliminary data.</text>
</comment>
<evidence type="ECO:0000313" key="14">
    <source>
        <dbReference type="EMBL" id="MFH4973807.1"/>
    </source>
</evidence>
<dbReference type="PROSITE" id="PS00856">
    <property type="entry name" value="GUANYLATE_KINASE_1"/>
    <property type="match status" value="1"/>
</dbReference>
<dbReference type="EMBL" id="JBGFUD010000145">
    <property type="protein sequence ID" value="MFH4973807.1"/>
    <property type="molecule type" value="Genomic_DNA"/>
</dbReference>
<dbReference type="SUPFAM" id="SSF50156">
    <property type="entry name" value="PDZ domain-like"/>
    <property type="match status" value="3"/>
</dbReference>
<dbReference type="InterPro" id="IPR050614">
    <property type="entry name" value="Synaptic_Scaffolding_LAP-MAGUK"/>
</dbReference>
<feature type="domain" description="L27" evidence="13">
    <location>
        <begin position="5"/>
        <end position="65"/>
    </location>
</feature>
<keyword evidence="7" id="KW-0472">Membrane</keyword>
<evidence type="ECO:0000313" key="15">
    <source>
        <dbReference type="Proteomes" id="UP001608902"/>
    </source>
</evidence>
<evidence type="ECO:0000256" key="9">
    <source>
        <dbReference type="SAM" id="MobiDB-lite"/>
    </source>
</evidence>
<dbReference type="InterPro" id="IPR008144">
    <property type="entry name" value="Guanylate_kin-like_dom"/>
</dbReference>
<feature type="domain" description="Guanylate kinase-like" evidence="11">
    <location>
        <begin position="767"/>
        <end position="942"/>
    </location>
</feature>
<dbReference type="Gene3D" id="2.30.42.10">
    <property type="match status" value="3"/>
</dbReference>
<dbReference type="PROSITE" id="PS50052">
    <property type="entry name" value="GUANYLATE_KINASE_2"/>
    <property type="match status" value="1"/>
</dbReference>
<dbReference type="Pfam" id="PF00018">
    <property type="entry name" value="SH3_1"/>
    <property type="match status" value="1"/>
</dbReference>
<evidence type="ECO:0000259" key="11">
    <source>
        <dbReference type="PROSITE" id="PS50052"/>
    </source>
</evidence>
<dbReference type="Proteomes" id="UP001608902">
    <property type="component" value="Unassembled WGS sequence"/>
</dbReference>
<evidence type="ECO:0000256" key="4">
    <source>
        <dbReference type="ARBA" id="ARBA00022443"/>
    </source>
</evidence>
<dbReference type="FunFam" id="2.30.42.10:FF:000001">
    <property type="entry name" value="Disks large homolog 1 isoform 2"/>
    <property type="match status" value="1"/>
</dbReference>
<evidence type="ECO:0000259" key="12">
    <source>
        <dbReference type="PROSITE" id="PS50106"/>
    </source>
</evidence>
<dbReference type="InterPro" id="IPR036034">
    <property type="entry name" value="PDZ_sf"/>
</dbReference>
<dbReference type="InterPro" id="IPR001452">
    <property type="entry name" value="SH3_domain"/>
</dbReference>
<dbReference type="SUPFAM" id="SSF52540">
    <property type="entry name" value="P-loop containing nucleoside triphosphate hydrolases"/>
    <property type="match status" value="1"/>
</dbReference>
<dbReference type="SMART" id="SM00228">
    <property type="entry name" value="PDZ"/>
    <property type="match status" value="3"/>
</dbReference>
<evidence type="ECO:0000256" key="1">
    <source>
        <dbReference type="ARBA" id="ARBA00004170"/>
    </source>
</evidence>
<comment type="similarity">
    <text evidence="3">Belongs to the MAGUK family.</text>
</comment>
<organism evidence="14 15">
    <name type="scientific">Gnathostoma spinigerum</name>
    <dbReference type="NCBI Taxonomy" id="75299"/>
    <lineage>
        <taxon>Eukaryota</taxon>
        <taxon>Metazoa</taxon>
        <taxon>Ecdysozoa</taxon>
        <taxon>Nematoda</taxon>
        <taxon>Chromadorea</taxon>
        <taxon>Rhabditida</taxon>
        <taxon>Spirurina</taxon>
        <taxon>Gnathostomatomorpha</taxon>
        <taxon>Gnathostomatoidea</taxon>
        <taxon>Gnathostomatidae</taxon>
        <taxon>Gnathostoma</taxon>
    </lineage>
</organism>
<dbReference type="PROSITE" id="PS50002">
    <property type="entry name" value="SH3"/>
    <property type="match status" value="1"/>
</dbReference>
<sequence>MVVRRPGEAHRALEQLEEYHASLVSYSSQELKHEIEKLINNFKSALFQSLIDIQDLYEETLLNDRKSLAQKAYETRKIAERWENNPPFGRPSNRDVTAPLASVDTGFHYLDQHSPYANGTDTVNTQSYQEQRRQYSSTDGWRSSQTTITQLGPGGQYSTTTANGYTDTDGVDYEVEEIVLEKGHTGLGFSIAGGVDQPYFDGDPHIYVTNIIPGGAASADQRMKPLDVILKVNSTDCSRVPHEVTVNALKNAGNVVRLTLRRRRTGGRQSAGLGDVLPHYNNGRITPVQQISPNATAYPPAPPPHHSSLTNIPIQRAAVREIERLERLPGAQKVVLYKGQGGLGFSIAGGVGNEHVQGDTGIYVTKVNAGSVVHHDGRINVGDKLLAVDDVPLENVTHEFAVGILKQVSNKVTILFQKNPHPELLPAPTMTADDSPNRSVVTLPAPLRSDSLSRDSFGSASQPVHAVTPQEIPLGPRNVPLNKGMQGLGFNIVGGEEGEPIYISYVLPGGVADLSGGVHKGDVLLMVNGIDLRNAVHAEAAKALKEATNPVSLTLQHRPKEYAEFEAKIDRLRREMMMSGADGSNFNISKRDVYVRALFDYDPSRDAGVPHRSLGFYYGDILHVVNTADDEWWTARLVDENGVEGVEGVIPSKKRVEKKERQRRKQVNFNAGSQSLPRQGMEGRRGSRSQLSFSRKFPFVKSTERLNEFSDNERCKSVTVPINFMPKYLLGDGTTCTSGTTDNECLGTSEEPIPSYVVVERQQVNYPRPVIILGAMKDRINDELVQRDRNRFTSCVPHTSRPPKPNEVDGRDYHFVSKEQMQEDVRNNQFIEAGQFQDNLYGTSINSVREVAQMGRHCILDVSGNAIRRLQTSANIYPIAIFIKPQSHHQIMDWDHTITEEEAINQFQRCQRIEQNFGDLFTAVVNGQTAEDLVRRVLMIISEQSRPQVWIPSRNQIF</sequence>
<dbReference type="GO" id="GO:0030054">
    <property type="term" value="C:cell junction"/>
    <property type="evidence" value="ECO:0007669"/>
    <property type="project" value="UniProtKB-ARBA"/>
</dbReference>
<evidence type="ECO:0000259" key="10">
    <source>
        <dbReference type="PROSITE" id="PS50002"/>
    </source>
</evidence>
<feature type="region of interest" description="Disordered" evidence="9">
    <location>
        <begin position="654"/>
        <end position="690"/>
    </location>
</feature>
<dbReference type="SMART" id="SM00569">
    <property type="entry name" value="L27"/>
    <property type="match status" value="1"/>
</dbReference>
<dbReference type="PANTHER" id="PTHR23119">
    <property type="entry name" value="DISCS LARGE"/>
    <property type="match status" value="1"/>
</dbReference>
<dbReference type="AlphaFoldDB" id="A0ABD6EBE7"/>
<feature type="domain" description="PDZ" evidence="12">
    <location>
        <begin position="333"/>
        <end position="420"/>
    </location>
</feature>
<evidence type="ECO:0000256" key="5">
    <source>
        <dbReference type="ARBA" id="ARBA00022475"/>
    </source>
</evidence>
<evidence type="ECO:0000259" key="13">
    <source>
        <dbReference type="PROSITE" id="PS51022"/>
    </source>
</evidence>
<feature type="domain" description="SH3" evidence="10">
    <location>
        <begin position="590"/>
        <end position="660"/>
    </location>
</feature>
<dbReference type="InterPro" id="IPR015143">
    <property type="entry name" value="L27_1"/>
</dbReference>
<keyword evidence="15" id="KW-1185">Reference proteome</keyword>
<dbReference type="PANTHER" id="PTHR23119:SF51">
    <property type="entry name" value="DISKS LARGE 1 TUMOR SUPPRESSOR PROTEIN"/>
    <property type="match status" value="1"/>
</dbReference>
<evidence type="ECO:0000256" key="7">
    <source>
        <dbReference type="ARBA" id="ARBA00023136"/>
    </source>
</evidence>
<dbReference type="SUPFAM" id="SSF101288">
    <property type="entry name" value="L27 domain"/>
    <property type="match status" value="1"/>
</dbReference>
<comment type="subcellular location">
    <subcellularLocation>
        <location evidence="2">Cell membrane</location>
    </subcellularLocation>
    <subcellularLocation>
        <location evidence="1">Membrane</location>
        <topology evidence="1">Peripheral membrane protein</topology>
    </subcellularLocation>
</comment>
<dbReference type="SUPFAM" id="SSF50044">
    <property type="entry name" value="SH3-domain"/>
    <property type="match status" value="1"/>
</dbReference>
<proteinExistence type="inferred from homology"/>
<dbReference type="Pfam" id="PF00625">
    <property type="entry name" value="Guanylate_kin"/>
    <property type="match status" value="1"/>
</dbReference>
<reference evidence="14 15" key="1">
    <citation type="submission" date="2024-08" db="EMBL/GenBank/DDBJ databases">
        <title>Gnathostoma spinigerum genome.</title>
        <authorList>
            <person name="Gonzalez-Bertolin B."/>
            <person name="Monzon S."/>
            <person name="Zaballos A."/>
            <person name="Jimenez P."/>
            <person name="Dekumyoy P."/>
            <person name="Varona S."/>
            <person name="Cuesta I."/>
            <person name="Sumanam S."/>
            <person name="Adisakwattana P."/>
            <person name="Gasser R.B."/>
            <person name="Hernandez-Gonzalez A."/>
            <person name="Young N.D."/>
            <person name="Perteguer M.J."/>
        </authorList>
    </citation>
    <scope>NUCLEOTIDE SEQUENCE [LARGE SCALE GENOMIC DNA]</scope>
    <source>
        <strain evidence="14">AL3</strain>
        <tissue evidence="14">Liver</tissue>
    </source>
</reference>
<evidence type="ECO:0000256" key="3">
    <source>
        <dbReference type="ARBA" id="ARBA00007014"/>
    </source>
</evidence>
<dbReference type="CDD" id="cd00071">
    <property type="entry name" value="GMPK"/>
    <property type="match status" value="1"/>
</dbReference>
<dbReference type="SMART" id="SM00072">
    <property type="entry name" value="GuKc"/>
    <property type="match status" value="1"/>
</dbReference>
<dbReference type="PROSITE" id="PS51022">
    <property type="entry name" value="L27"/>
    <property type="match status" value="1"/>
</dbReference>
<dbReference type="Pfam" id="PF00595">
    <property type="entry name" value="PDZ"/>
    <property type="match status" value="3"/>
</dbReference>
<gene>
    <name evidence="14" type="ORF">AB6A40_000516</name>
</gene>
<dbReference type="InterPro" id="IPR004172">
    <property type="entry name" value="L27_dom"/>
</dbReference>
<dbReference type="InterPro" id="IPR001478">
    <property type="entry name" value="PDZ"/>
</dbReference>
<dbReference type="Gene3D" id="1.10.287.470">
    <property type="entry name" value="Helix hairpin bin"/>
    <property type="match status" value="1"/>
</dbReference>
<accession>A0ABD6EBE7</accession>
<feature type="domain" description="PDZ" evidence="12">
    <location>
        <begin position="478"/>
        <end position="559"/>
    </location>
</feature>
<dbReference type="InterPro" id="IPR008145">
    <property type="entry name" value="GK/Ca_channel_bsu"/>
</dbReference>
<name>A0ABD6EBE7_9BILA</name>
<keyword evidence="6" id="KW-0677">Repeat</keyword>
<evidence type="ECO:0000256" key="2">
    <source>
        <dbReference type="ARBA" id="ARBA00004236"/>
    </source>
</evidence>
<keyword evidence="4 8" id="KW-0728">SH3 domain</keyword>
<evidence type="ECO:0000256" key="6">
    <source>
        <dbReference type="ARBA" id="ARBA00022737"/>
    </source>
</evidence>
<evidence type="ECO:0000256" key="8">
    <source>
        <dbReference type="PROSITE-ProRule" id="PRU00192"/>
    </source>
</evidence>